<evidence type="ECO:0000256" key="1">
    <source>
        <dbReference type="ARBA" id="ARBA00007073"/>
    </source>
</evidence>
<gene>
    <name evidence="2" type="ordered locus">Mfer_0458</name>
</gene>
<evidence type="ECO:0008006" key="4">
    <source>
        <dbReference type="Google" id="ProtNLM"/>
    </source>
</evidence>
<dbReference type="Proteomes" id="UP000002315">
    <property type="component" value="Chromosome"/>
</dbReference>
<dbReference type="OrthoDB" id="81933at2157"/>
<dbReference type="EMBL" id="CP002278">
    <property type="protein sequence ID" value="ADP77258.1"/>
    <property type="molecule type" value="Genomic_DNA"/>
</dbReference>
<dbReference type="NCBIfam" id="NF011470">
    <property type="entry name" value="PRK14887.1"/>
    <property type="match status" value="1"/>
</dbReference>
<dbReference type="HOGENOM" id="CLU_184946_0_0_2"/>
<comment type="similarity">
    <text evidence="1">Belongs to the CTAG/PCC1 family.</text>
</comment>
<dbReference type="STRING" id="523846.Mfer_0458"/>
<evidence type="ECO:0000313" key="3">
    <source>
        <dbReference type="Proteomes" id="UP000002315"/>
    </source>
</evidence>
<proteinExistence type="inferred from homology"/>
<name>E3GY76_METFV</name>
<dbReference type="InterPro" id="IPR015419">
    <property type="entry name" value="CTAG/Pcc1"/>
</dbReference>
<dbReference type="Pfam" id="PF09341">
    <property type="entry name" value="Pcc1"/>
    <property type="match status" value="1"/>
</dbReference>
<reference evidence="2 3" key="1">
    <citation type="journal article" date="2010" name="Stand. Genomic Sci.">
        <title>Complete genome sequence of Methanothermus fervidus type strain (V24S).</title>
        <authorList>
            <person name="Anderson I."/>
            <person name="Djao O.D."/>
            <person name="Misra M."/>
            <person name="Chertkov O."/>
            <person name="Nolan M."/>
            <person name="Lucas S."/>
            <person name="Lapidus A."/>
            <person name="Del Rio T.G."/>
            <person name="Tice H."/>
            <person name="Cheng J.F."/>
            <person name="Tapia R."/>
            <person name="Han C."/>
            <person name="Goodwin L."/>
            <person name="Pitluck S."/>
            <person name="Liolios K."/>
            <person name="Ivanova N."/>
            <person name="Mavromatis K."/>
            <person name="Mikhailova N."/>
            <person name="Pati A."/>
            <person name="Brambilla E."/>
            <person name="Chen A."/>
            <person name="Palaniappan K."/>
            <person name="Land M."/>
            <person name="Hauser L."/>
            <person name="Chang Y.J."/>
            <person name="Jeffries C.D."/>
            <person name="Sikorski J."/>
            <person name="Spring S."/>
            <person name="Rohde M."/>
            <person name="Eichinger K."/>
            <person name="Huber H."/>
            <person name="Wirth R."/>
            <person name="Goker M."/>
            <person name="Detter J.C."/>
            <person name="Woyke T."/>
            <person name="Bristow J."/>
            <person name="Eisen J.A."/>
            <person name="Markowitz V."/>
            <person name="Hugenholtz P."/>
            <person name="Klenk H.P."/>
            <person name="Kyrpides N.C."/>
        </authorList>
    </citation>
    <scope>NUCLEOTIDE SEQUENCE [LARGE SCALE GENOMIC DNA]</scope>
    <source>
        <strain evidence="3">ATCC 43054 / DSM 2088 / JCM 10308 / V24 S</strain>
    </source>
</reference>
<dbReference type="AlphaFoldDB" id="E3GY76"/>
<keyword evidence="3" id="KW-1185">Reference proteome</keyword>
<organism evidence="2 3">
    <name type="scientific">Methanothermus fervidus (strain ATCC 43054 / DSM 2088 / JCM 10308 / V24 S)</name>
    <dbReference type="NCBI Taxonomy" id="523846"/>
    <lineage>
        <taxon>Archaea</taxon>
        <taxon>Methanobacteriati</taxon>
        <taxon>Methanobacteriota</taxon>
        <taxon>Methanomada group</taxon>
        <taxon>Methanobacteria</taxon>
        <taxon>Methanobacteriales</taxon>
        <taxon>Methanothermaceae</taxon>
        <taxon>Methanothermus</taxon>
    </lineage>
</organism>
<protein>
    <recommendedName>
        <fullName evidence="4">KEOPS complex Pcc1-like subunit</fullName>
    </recommendedName>
</protein>
<evidence type="ECO:0000313" key="2">
    <source>
        <dbReference type="EMBL" id="ADP77258.1"/>
    </source>
</evidence>
<sequence length="76" mass="8604">METKIKITMKYKNKREAEIVHNALKPDNYNFVESSVIDNKILFKIKNNSVRSALATADDLIAAEIIAEKILKIIGD</sequence>
<dbReference type="KEGG" id="mfv:Mfer_0458"/>
<accession>E3GY76</accession>